<evidence type="ECO:0000256" key="1">
    <source>
        <dbReference type="SAM" id="Phobius"/>
    </source>
</evidence>
<feature type="transmembrane region" description="Helical" evidence="1">
    <location>
        <begin position="78"/>
        <end position="96"/>
    </location>
</feature>
<gene>
    <name evidence="2" type="ORF">GCM10022276_28830</name>
</gene>
<accession>A0ABP7LW80</accession>
<feature type="transmembrane region" description="Helical" evidence="1">
    <location>
        <begin position="37"/>
        <end position="58"/>
    </location>
</feature>
<keyword evidence="1" id="KW-1133">Transmembrane helix</keyword>
<evidence type="ECO:0000313" key="3">
    <source>
        <dbReference type="Proteomes" id="UP001500827"/>
    </source>
</evidence>
<evidence type="ECO:0000313" key="2">
    <source>
        <dbReference type="EMBL" id="GAA3908767.1"/>
    </source>
</evidence>
<dbReference type="RefSeq" id="WP_344700395.1">
    <property type="nucleotide sequence ID" value="NZ_BAABBM010000001.1"/>
</dbReference>
<name>A0ABP7LW80_9SPHN</name>
<dbReference type="EMBL" id="BAABBM010000001">
    <property type="protein sequence ID" value="GAA3908767.1"/>
    <property type="molecule type" value="Genomic_DNA"/>
</dbReference>
<organism evidence="2 3">
    <name type="scientific">Sphingomonas limnosediminicola</name>
    <dbReference type="NCBI Taxonomy" id="940133"/>
    <lineage>
        <taxon>Bacteria</taxon>
        <taxon>Pseudomonadati</taxon>
        <taxon>Pseudomonadota</taxon>
        <taxon>Alphaproteobacteria</taxon>
        <taxon>Sphingomonadales</taxon>
        <taxon>Sphingomonadaceae</taxon>
        <taxon>Sphingomonas</taxon>
    </lineage>
</organism>
<reference evidence="3" key="1">
    <citation type="journal article" date="2019" name="Int. J. Syst. Evol. Microbiol.">
        <title>The Global Catalogue of Microorganisms (GCM) 10K type strain sequencing project: providing services to taxonomists for standard genome sequencing and annotation.</title>
        <authorList>
            <consortium name="The Broad Institute Genomics Platform"/>
            <consortium name="The Broad Institute Genome Sequencing Center for Infectious Disease"/>
            <person name="Wu L."/>
            <person name="Ma J."/>
        </authorList>
    </citation>
    <scope>NUCLEOTIDE SEQUENCE [LARGE SCALE GENOMIC DNA]</scope>
    <source>
        <strain evidence="3">JCM 17543</strain>
    </source>
</reference>
<protein>
    <submittedName>
        <fullName evidence="2">Uncharacterized protein</fullName>
    </submittedName>
</protein>
<sequence>MKGQRHKGRLRYILPALYIAFAVYGWIDFANTNHDGLANLGLFVATLPVTAVDLILAYALGETSVLMPEGHGYLMDHALYYVPAVAVTASLFWLVGRSVDRLRHP</sequence>
<keyword evidence="3" id="KW-1185">Reference proteome</keyword>
<proteinExistence type="predicted"/>
<feature type="transmembrane region" description="Helical" evidence="1">
    <location>
        <begin position="12"/>
        <end position="30"/>
    </location>
</feature>
<keyword evidence="1" id="KW-0812">Transmembrane</keyword>
<dbReference type="Proteomes" id="UP001500827">
    <property type="component" value="Unassembled WGS sequence"/>
</dbReference>
<keyword evidence="1" id="KW-0472">Membrane</keyword>
<comment type="caution">
    <text evidence="2">The sequence shown here is derived from an EMBL/GenBank/DDBJ whole genome shotgun (WGS) entry which is preliminary data.</text>
</comment>